<dbReference type="AlphaFoldDB" id="A0A0Q2M686"/>
<gene>
    <name evidence="2" type="ORF">AO501_23160</name>
</gene>
<dbReference type="STRING" id="1778.A9W97_17760"/>
<feature type="compositionally biased region" description="Basic and acidic residues" evidence="1">
    <location>
        <begin position="217"/>
        <end position="254"/>
    </location>
</feature>
<protein>
    <recommendedName>
        <fullName evidence="4">DUF4226 domain-containing protein</fullName>
    </recommendedName>
</protein>
<feature type="region of interest" description="Disordered" evidence="1">
    <location>
        <begin position="89"/>
        <end position="133"/>
    </location>
</feature>
<comment type="caution">
    <text evidence="2">The sequence shown here is derived from an EMBL/GenBank/DDBJ whole genome shotgun (WGS) entry which is preliminary data.</text>
</comment>
<evidence type="ECO:0000313" key="3">
    <source>
        <dbReference type="Proteomes" id="UP000051677"/>
    </source>
</evidence>
<evidence type="ECO:0000256" key="1">
    <source>
        <dbReference type="SAM" id="MobiDB-lite"/>
    </source>
</evidence>
<name>A0A0Q2M686_MYCGO</name>
<feature type="compositionally biased region" description="Low complexity" evidence="1">
    <location>
        <begin position="263"/>
        <end position="281"/>
    </location>
</feature>
<reference evidence="2 3" key="1">
    <citation type="submission" date="2015-10" db="EMBL/GenBank/DDBJ databases">
        <title>Mycobacterium gordonae draft genome assembly.</title>
        <authorList>
            <person name="Ustinova V."/>
            <person name="Smirnova T."/>
            <person name="Blagodatskikh K."/>
            <person name="Varlamov D."/>
            <person name="Larionova E."/>
            <person name="Chernousova L."/>
        </authorList>
    </citation>
    <scope>NUCLEOTIDE SEQUENCE [LARGE SCALE GENOMIC DNA]</scope>
    <source>
        <strain evidence="2 3">CTRI 14-8773</strain>
    </source>
</reference>
<sequence>MAATDEKLAKLLKEIFTTNDETRARVGELVAGIQAAHQKIMTDPAMSKDPQALSLFNTMLDQHLAEIQRLLNSAKVDSKRQAELLAALGDEYRETSGESRKGPADGSRGGPGGADAAGSGSGGGADGGGAAGGGAGVDPGAGATGGVTDPLAGMGGLPGMMSDPSSMLGPALGALGSLPGMLGGAGGSLPMDALGALAPLAGAMSSHAGSGEGLNDGESHERGEPADFVDDHHGHEEKSEVAEGHGKSDSDTKADAAVGGSAGAQPAAHPADAAAAPASAPGGDGSLVVQMPDGTPVSTTSAQHAAVVRAVLNGASVTDAWKPYAQLPPPGTPVTAPTDPSHLVPGQVAQCKSREPIIYMGNGKIWLDGQLQPQSALPAGEFLGWEDPTQFGTGTTTHVPAAAAPGVSAPTVAAGA</sequence>
<evidence type="ECO:0008006" key="4">
    <source>
        <dbReference type="Google" id="ProtNLM"/>
    </source>
</evidence>
<organism evidence="2 3">
    <name type="scientific">Mycobacterium gordonae</name>
    <dbReference type="NCBI Taxonomy" id="1778"/>
    <lineage>
        <taxon>Bacteria</taxon>
        <taxon>Bacillati</taxon>
        <taxon>Actinomycetota</taxon>
        <taxon>Actinomycetes</taxon>
        <taxon>Mycobacteriales</taxon>
        <taxon>Mycobacteriaceae</taxon>
        <taxon>Mycobacterium</taxon>
    </lineage>
</organism>
<feature type="compositionally biased region" description="Basic and acidic residues" evidence="1">
    <location>
        <begin position="90"/>
        <end position="103"/>
    </location>
</feature>
<feature type="region of interest" description="Disordered" evidence="1">
    <location>
        <begin position="205"/>
        <end position="293"/>
    </location>
</feature>
<accession>A0A0Q2M686</accession>
<feature type="compositionally biased region" description="Gly residues" evidence="1">
    <location>
        <begin position="107"/>
        <end position="133"/>
    </location>
</feature>
<proteinExistence type="predicted"/>
<dbReference type="Proteomes" id="UP000051677">
    <property type="component" value="Unassembled WGS sequence"/>
</dbReference>
<evidence type="ECO:0000313" key="2">
    <source>
        <dbReference type="EMBL" id="KQH75399.1"/>
    </source>
</evidence>
<dbReference type="RefSeq" id="WP_055581636.1">
    <property type="nucleotide sequence ID" value="NZ_LKTM01000377.1"/>
</dbReference>
<dbReference type="EMBL" id="LKTM01000377">
    <property type="protein sequence ID" value="KQH75399.1"/>
    <property type="molecule type" value="Genomic_DNA"/>
</dbReference>